<keyword evidence="6 10" id="KW-0418">Kinase</keyword>
<evidence type="ECO:0000256" key="3">
    <source>
        <dbReference type="ARBA" id="ARBA00022553"/>
    </source>
</evidence>
<evidence type="ECO:0000256" key="8">
    <source>
        <dbReference type="SAM" id="Phobius"/>
    </source>
</evidence>
<dbReference type="InterPro" id="IPR011495">
    <property type="entry name" value="Sig_transdc_His_kin_sub2_dim/P"/>
</dbReference>
<protein>
    <recommendedName>
        <fullName evidence="2">histidine kinase</fullName>
        <ecNumber evidence="2">2.7.13.3</ecNumber>
    </recommendedName>
</protein>
<keyword evidence="4" id="KW-0808">Transferase</keyword>
<keyword evidence="11" id="KW-1185">Reference proteome</keyword>
<reference evidence="10 11" key="1">
    <citation type="submission" date="2021-01" db="EMBL/GenBank/DDBJ databases">
        <title>C459-1 draft genome sequence.</title>
        <authorList>
            <person name="Zhang X.-F."/>
        </authorList>
    </citation>
    <scope>NUCLEOTIDE SEQUENCE [LARGE SCALE GENOMIC DNA]</scope>
    <source>
        <strain evidence="11">C459-1</strain>
    </source>
</reference>
<keyword evidence="8" id="KW-0472">Membrane</keyword>
<dbReference type="InterPro" id="IPR005467">
    <property type="entry name" value="His_kinase_dom"/>
</dbReference>
<keyword evidence="8" id="KW-0812">Transmembrane</keyword>
<dbReference type="SUPFAM" id="SSF55874">
    <property type="entry name" value="ATPase domain of HSP90 chaperone/DNA topoisomerase II/histidine kinase"/>
    <property type="match status" value="1"/>
</dbReference>
<dbReference type="InterPro" id="IPR011990">
    <property type="entry name" value="TPR-like_helical_dom_sf"/>
</dbReference>
<feature type="domain" description="Histidine kinase" evidence="9">
    <location>
        <begin position="382"/>
        <end position="569"/>
    </location>
</feature>
<dbReference type="Gene3D" id="3.30.565.10">
    <property type="entry name" value="Histidine kinase-like ATPase, C-terminal domain"/>
    <property type="match status" value="1"/>
</dbReference>
<dbReference type="Gene3D" id="3.30.450.20">
    <property type="entry name" value="PAS domain"/>
    <property type="match status" value="1"/>
</dbReference>
<dbReference type="Pfam" id="PF07568">
    <property type="entry name" value="HisKA_2"/>
    <property type="match status" value="1"/>
</dbReference>
<accession>A0ABS1R2E0</accession>
<comment type="caution">
    <text evidence="10">The sequence shown here is derived from an EMBL/GenBank/DDBJ whole genome shotgun (WGS) entry which is preliminary data.</text>
</comment>
<evidence type="ECO:0000256" key="6">
    <source>
        <dbReference type="ARBA" id="ARBA00022777"/>
    </source>
</evidence>
<keyword evidence="5" id="KW-0547">Nucleotide-binding</keyword>
<evidence type="ECO:0000256" key="1">
    <source>
        <dbReference type="ARBA" id="ARBA00000085"/>
    </source>
</evidence>
<dbReference type="EC" id="2.7.13.3" evidence="2"/>
<dbReference type="InterPro" id="IPR003594">
    <property type="entry name" value="HATPase_dom"/>
</dbReference>
<keyword evidence="8" id="KW-1133">Transmembrane helix</keyword>
<evidence type="ECO:0000313" key="11">
    <source>
        <dbReference type="Proteomes" id="UP000625283"/>
    </source>
</evidence>
<evidence type="ECO:0000256" key="7">
    <source>
        <dbReference type="ARBA" id="ARBA00022840"/>
    </source>
</evidence>
<dbReference type="InterPro" id="IPR036890">
    <property type="entry name" value="HATPase_C_sf"/>
</dbReference>
<dbReference type="GO" id="GO:0016301">
    <property type="term" value="F:kinase activity"/>
    <property type="evidence" value="ECO:0007669"/>
    <property type="project" value="UniProtKB-KW"/>
</dbReference>
<keyword evidence="7" id="KW-0067">ATP-binding</keyword>
<keyword evidence="3" id="KW-0597">Phosphoprotein</keyword>
<gene>
    <name evidence="10" type="ORF">JKG61_04775</name>
</gene>
<organism evidence="10 11">
    <name type="scientific">Sphingobacterium faecale</name>
    <dbReference type="NCBI Taxonomy" id="2803775"/>
    <lineage>
        <taxon>Bacteria</taxon>
        <taxon>Pseudomonadati</taxon>
        <taxon>Bacteroidota</taxon>
        <taxon>Sphingobacteriia</taxon>
        <taxon>Sphingobacteriales</taxon>
        <taxon>Sphingobacteriaceae</taxon>
        <taxon>Sphingobacterium</taxon>
    </lineage>
</organism>
<evidence type="ECO:0000256" key="5">
    <source>
        <dbReference type="ARBA" id="ARBA00022741"/>
    </source>
</evidence>
<feature type="transmembrane region" description="Helical" evidence="8">
    <location>
        <begin position="331"/>
        <end position="350"/>
    </location>
</feature>
<evidence type="ECO:0000313" key="10">
    <source>
        <dbReference type="EMBL" id="MBL1408056.1"/>
    </source>
</evidence>
<dbReference type="PANTHER" id="PTHR41523">
    <property type="entry name" value="TWO-COMPONENT SYSTEM SENSOR PROTEIN"/>
    <property type="match status" value="1"/>
</dbReference>
<dbReference type="PROSITE" id="PS51257">
    <property type="entry name" value="PROKAR_LIPOPROTEIN"/>
    <property type="match status" value="1"/>
</dbReference>
<dbReference type="EMBL" id="JAERTY010000002">
    <property type="protein sequence ID" value="MBL1408056.1"/>
    <property type="molecule type" value="Genomic_DNA"/>
</dbReference>
<dbReference type="PANTHER" id="PTHR41523:SF8">
    <property type="entry name" value="ETHYLENE RESPONSE SENSOR PROTEIN"/>
    <property type="match status" value="1"/>
</dbReference>
<proteinExistence type="predicted"/>
<evidence type="ECO:0000256" key="4">
    <source>
        <dbReference type="ARBA" id="ARBA00022679"/>
    </source>
</evidence>
<sequence length="569" mass="64694">MWFRIIPIAIVILLFSCKEIRQPPRSLSQDIVQIDSLILCRQFGQAKLLADSLHDFILDYYTGKEQVDLELRVRLLLADIFVKQSNVKEAITLVLSVIDQAQLHNLPQHEYQGHLIAALIYELLDDLASCNAHLDHAYSCYQKNRLDHLFSTYCIRRSSYYRFAGDSASAIAFAYKALTYSKKFDHSSDIADSYLLLGILLDGERSVSYNLLAAKQFLTLGNREGTAMMYHNISRIYSEMGDIPRAFIYSDSSLHYDPRRTGENMDDILELRSILYEKAGQVDSAYYYYQKYHTAHLHYLATLDAQNFKVTKDKYEIEKREAIIKSKNQQMILIGSLLAVILIGSVLLILKNRKINSQNKIINKQVSDVSKMLEQKRILLSELQHRVKNNLQHVISILDIQKESVDFSTIDELIRSNQNRIHSMALLHKKLNVDENVSEVNLRNYIAALATIVKESYDDHEKDIHLTVSGDIGAVSIDVAMPLGLIIVELVSNSMKYAFKEIAVGLIHIEIEKANLKNALVYSDNGIGFDFYQPEQTGLGLEIIKGLIDQLDAVGASSTDNGFELTLIF</sequence>
<comment type="catalytic activity">
    <reaction evidence="1">
        <text>ATP + protein L-histidine = ADP + protein N-phospho-L-histidine.</text>
        <dbReference type="EC" id="2.7.13.3"/>
    </reaction>
</comment>
<dbReference type="SUPFAM" id="SSF48452">
    <property type="entry name" value="TPR-like"/>
    <property type="match status" value="1"/>
</dbReference>
<name>A0ABS1R2E0_9SPHI</name>
<evidence type="ECO:0000256" key="2">
    <source>
        <dbReference type="ARBA" id="ARBA00012438"/>
    </source>
</evidence>
<dbReference type="PROSITE" id="PS50109">
    <property type="entry name" value="HIS_KIN"/>
    <property type="match status" value="1"/>
</dbReference>
<evidence type="ECO:0000259" key="9">
    <source>
        <dbReference type="PROSITE" id="PS50109"/>
    </source>
</evidence>
<dbReference type="Gene3D" id="1.25.40.10">
    <property type="entry name" value="Tetratricopeptide repeat domain"/>
    <property type="match status" value="1"/>
</dbReference>
<dbReference type="RefSeq" id="WP_202101833.1">
    <property type="nucleotide sequence ID" value="NZ_JAERTY010000002.1"/>
</dbReference>
<dbReference type="Proteomes" id="UP000625283">
    <property type="component" value="Unassembled WGS sequence"/>
</dbReference>
<dbReference type="SMART" id="SM00387">
    <property type="entry name" value="HATPase_c"/>
    <property type="match status" value="1"/>
</dbReference>